<comment type="similarity">
    <text evidence="1">Belongs to the peptidase S13 family.</text>
</comment>
<dbReference type="SUPFAM" id="SSF56601">
    <property type="entry name" value="beta-lactamase/transpeptidase-like"/>
    <property type="match status" value="1"/>
</dbReference>
<name>A0ABP9GG18_9ACTN</name>
<evidence type="ECO:0000313" key="4">
    <source>
        <dbReference type="EMBL" id="GAA4931246.1"/>
    </source>
</evidence>
<evidence type="ECO:0000256" key="3">
    <source>
        <dbReference type="SAM" id="MobiDB-lite"/>
    </source>
</evidence>
<dbReference type="Gene3D" id="3.40.710.10">
    <property type="entry name" value="DD-peptidase/beta-lactamase superfamily"/>
    <property type="match status" value="2"/>
</dbReference>
<organism evidence="4 5">
    <name type="scientific">Streptomonospora halophila</name>
    <dbReference type="NCBI Taxonomy" id="427369"/>
    <lineage>
        <taxon>Bacteria</taxon>
        <taxon>Bacillati</taxon>
        <taxon>Actinomycetota</taxon>
        <taxon>Actinomycetes</taxon>
        <taxon>Streptosporangiales</taxon>
        <taxon>Nocardiopsidaceae</taxon>
        <taxon>Streptomonospora</taxon>
    </lineage>
</organism>
<accession>A0ABP9GG18</accession>
<dbReference type="InterPro" id="IPR000667">
    <property type="entry name" value="Peptidase_S13"/>
</dbReference>
<evidence type="ECO:0000256" key="2">
    <source>
        <dbReference type="ARBA" id="ARBA00022801"/>
    </source>
</evidence>
<gene>
    <name evidence="4" type="ORF">GCM10023224_08950</name>
</gene>
<dbReference type="Gene3D" id="3.50.80.20">
    <property type="entry name" value="D-Ala-D-Ala carboxypeptidase C, peptidase S13"/>
    <property type="match status" value="1"/>
</dbReference>
<dbReference type="EMBL" id="BAABIK010000003">
    <property type="protein sequence ID" value="GAA4931246.1"/>
    <property type="molecule type" value="Genomic_DNA"/>
</dbReference>
<comment type="caution">
    <text evidence="4">The sequence shown here is derived from an EMBL/GenBank/DDBJ whole genome shotgun (WGS) entry which is preliminary data.</text>
</comment>
<evidence type="ECO:0000256" key="1">
    <source>
        <dbReference type="ARBA" id="ARBA00006096"/>
    </source>
</evidence>
<sequence length="451" mass="46705">MRQVRARALSALAVLNIFVLVAGVVAIDIIDSRPPATMPYPVAFAEDAPDAAQQNAAQVDPERLRDKLDDPMSASGIADGLYAYVADAETGERLYGREADHGAVPASTTKLVTAVAALHAAGPSARLSTDVVRDDNGGLVLVGGGDPTLTSDNGFDHYPRPASLEDLAAETAAALQESGTDSVHLSYDDSLYRGSDMAPGWKPGYVDEGSVSTVHALMLDGGRVDRYDHYSQRVGDPPGVTADAFAEQLEAAGVEVSGEPAPAEAPEGAEPVASVQSPPISSLVEWMLLESDNNIAEALFHKVGLARGHEASFAGGAEGVAEVMRELGVQNVHTEDGSGLSVNNHITPKALVELVRLAAERPKLYPALSGLPTAHFTGTLTDRYSSASGSQAGAGRIRAKTGTLNGVSTLAGTAYDSDGRLLAFAFMANDPAALGSTLDTFAAAIAECGCR</sequence>
<dbReference type="PANTHER" id="PTHR30023">
    <property type="entry name" value="D-ALANYL-D-ALANINE CARBOXYPEPTIDASE"/>
    <property type="match status" value="1"/>
</dbReference>
<proteinExistence type="inferred from homology"/>
<dbReference type="PANTHER" id="PTHR30023:SF0">
    <property type="entry name" value="PENICILLIN-SENSITIVE CARBOXYPEPTIDASE A"/>
    <property type="match status" value="1"/>
</dbReference>
<protein>
    <recommendedName>
        <fullName evidence="6">D-alanyl-D-alanine carboxypeptidase / D-alanyl-D-alanine-endopeptidase (Penicillin-binding protein 4)</fullName>
    </recommendedName>
</protein>
<dbReference type="Proteomes" id="UP001499993">
    <property type="component" value="Unassembled WGS sequence"/>
</dbReference>
<evidence type="ECO:0000313" key="5">
    <source>
        <dbReference type="Proteomes" id="UP001499993"/>
    </source>
</evidence>
<keyword evidence="2" id="KW-0378">Hydrolase</keyword>
<dbReference type="Pfam" id="PF02113">
    <property type="entry name" value="Peptidase_S13"/>
    <property type="match status" value="1"/>
</dbReference>
<dbReference type="NCBIfam" id="TIGR00666">
    <property type="entry name" value="PBP4"/>
    <property type="match status" value="1"/>
</dbReference>
<reference evidence="5" key="1">
    <citation type="journal article" date="2019" name="Int. J. Syst. Evol. Microbiol.">
        <title>The Global Catalogue of Microorganisms (GCM) 10K type strain sequencing project: providing services to taxonomists for standard genome sequencing and annotation.</title>
        <authorList>
            <consortium name="The Broad Institute Genomics Platform"/>
            <consortium name="The Broad Institute Genome Sequencing Center for Infectious Disease"/>
            <person name="Wu L."/>
            <person name="Ma J."/>
        </authorList>
    </citation>
    <scope>NUCLEOTIDE SEQUENCE [LARGE SCALE GENOMIC DNA]</scope>
    <source>
        <strain evidence="5">JCM 18123</strain>
    </source>
</reference>
<feature type="region of interest" description="Disordered" evidence="3">
    <location>
        <begin position="256"/>
        <end position="275"/>
    </location>
</feature>
<evidence type="ECO:0008006" key="6">
    <source>
        <dbReference type="Google" id="ProtNLM"/>
    </source>
</evidence>
<dbReference type="PRINTS" id="PR00922">
    <property type="entry name" value="DADACBPTASE3"/>
</dbReference>
<keyword evidence="5" id="KW-1185">Reference proteome</keyword>
<dbReference type="InterPro" id="IPR012338">
    <property type="entry name" value="Beta-lactam/transpept-like"/>
</dbReference>